<dbReference type="InterPro" id="IPR000568">
    <property type="entry name" value="ATP_synth_F0_asu"/>
</dbReference>
<proteinExistence type="inferred from homology"/>
<name>S0DFE2_HALSF</name>
<reference evidence="13" key="1">
    <citation type="journal article" date="2013" name="Genome Biol. Evol.">
        <title>Deep Sequencing of Mixed Total DNA without Barcodes Allows Efficient Assembly of Highly Plastic Ascidian Mitochondrial Genomes.</title>
        <authorList>
            <person name="Rubinstein N."/>
            <person name="Feldstein T."/>
            <person name="Shenkar N."/>
            <person name="Botero Castro F."/>
            <person name="Griggio F."/>
            <person name="Mastrototaro F."/>
            <person name="Delsuc F."/>
            <person name="Douzery E.J.P."/>
            <person name="Gissi C."/>
            <person name="Huchon D."/>
        </authorList>
    </citation>
    <scope>NUCLEOTIDE SEQUENCE</scope>
    <source>
        <tissue evidence="13">Gonad</tissue>
    </source>
</reference>
<evidence type="ECO:0000256" key="8">
    <source>
        <dbReference type="ARBA" id="ARBA00023065"/>
    </source>
</evidence>
<dbReference type="GO" id="GO:0045259">
    <property type="term" value="C:proton-transporting ATP synthase complex"/>
    <property type="evidence" value="ECO:0007669"/>
    <property type="project" value="UniProtKB-KW"/>
</dbReference>
<feature type="transmembrane region" description="Helical" evidence="12">
    <location>
        <begin position="89"/>
        <end position="107"/>
    </location>
</feature>
<evidence type="ECO:0000256" key="4">
    <source>
        <dbReference type="ARBA" id="ARBA00022547"/>
    </source>
</evidence>
<evidence type="ECO:0000256" key="11">
    <source>
        <dbReference type="RuleBase" id="RU004450"/>
    </source>
</evidence>
<dbReference type="PROSITE" id="PS00449">
    <property type="entry name" value="ATPASE_A"/>
    <property type="match status" value="1"/>
</dbReference>
<evidence type="ECO:0000313" key="13">
    <source>
        <dbReference type="EMBL" id="CCO25766.1"/>
    </source>
</evidence>
<dbReference type="InterPro" id="IPR023011">
    <property type="entry name" value="ATP_synth_F0_asu_AS"/>
</dbReference>
<dbReference type="InterPro" id="IPR035908">
    <property type="entry name" value="F0_ATP_A_sf"/>
</dbReference>
<evidence type="ECO:0000256" key="7">
    <source>
        <dbReference type="ARBA" id="ARBA00022989"/>
    </source>
</evidence>
<dbReference type="EMBL" id="HF548558">
    <property type="protein sequence ID" value="CCO25766.1"/>
    <property type="molecule type" value="Genomic_DNA"/>
</dbReference>
<dbReference type="PANTHER" id="PTHR11410">
    <property type="entry name" value="ATP SYNTHASE SUBUNIT A"/>
    <property type="match status" value="1"/>
</dbReference>
<keyword evidence="6" id="KW-0375">Hydrogen ion transport</keyword>
<feature type="transmembrane region" description="Helical" evidence="12">
    <location>
        <begin position="114"/>
        <end position="133"/>
    </location>
</feature>
<dbReference type="Gene3D" id="1.20.120.220">
    <property type="entry name" value="ATP synthase, F0 complex, subunit A"/>
    <property type="match status" value="1"/>
</dbReference>
<evidence type="ECO:0000256" key="1">
    <source>
        <dbReference type="ARBA" id="ARBA00004141"/>
    </source>
</evidence>
<evidence type="ECO:0000256" key="12">
    <source>
        <dbReference type="SAM" id="Phobius"/>
    </source>
</evidence>
<feature type="transmembrane region" description="Helical" evidence="12">
    <location>
        <begin position="153"/>
        <end position="173"/>
    </location>
</feature>
<keyword evidence="10" id="KW-0066">ATP synthesis</keyword>
<accession>S0DFE2</accession>
<dbReference type="GeneID" id="16045004"/>
<geneLocation type="mitochondrion" evidence="13"/>
<dbReference type="AlphaFoldDB" id="S0DFE2"/>
<evidence type="ECO:0000256" key="9">
    <source>
        <dbReference type="ARBA" id="ARBA00023136"/>
    </source>
</evidence>
<dbReference type="CTD" id="4508"/>
<gene>
    <name evidence="13" type="primary">atp6</name>
</gene>
<evidence type="ECO:0000256" key="6">
    <source>
        <dbReference type="ARBA" id="ARBA00022781"/>
    </source>
</evidence>
<keyword evidence="9 12" id="KW-0472">Membrane</keyword>
<dbReference type="PANTHER" id="PTHR11410:SF0">
    <property type="entry name" value="ATP SYNTHASE SUBUNIT A"/>
    <property type="match status" value="1"/>
</dbReference>
<evidence type="ECO:0000256" key="5">
    <source>
        <dbReference type="ARBA" id="ARBA00022692"/>
    </source>
</evidence>
<evidence type="ECO:0000256" key="10">
    <source>
        <dbReference type="ARBA" id="ARBA00023310"/>
    </source>
</evidence>
<keyword evidence="7 12" id="KW-1133">Transmembrane helix</keyword>
<dbReference type="PRINTS" id="PR00123">
    <property type="entry name" value="ATPASEA"/>
</dbReference>
<dbReference type="NCBIfam" id="TIGR01131">
    <property type="entry name" value="ATP_synt_6_or_A"/>
    <property type="match status" value="1"/>
</dbReference>
<dbReference type="CDD" id="cd00310">
    <property type="entry name" value="ATP-synt_Fo_a_6"/>
    <property type="match status" value="1"/>
</dbReference>
<dbReference type="GO" id="GO:0046933">
    <property type="term" value="F:proton-transporting ATP synthase activity, rotational mechanism"/>
    <property type="evidence" value="ECO:0007669"/>
    <property type="project" value="TreeGrafter"/>
</dbReference>
<evidence type="ECO:0000256" key="3">
    <source>
        <dbReference type="ARBA" id="ARBA00022448"/>
    </source>
</evidence>
<dbReference type="RefSeq" id="YP_008082987.1">
    <property type="nucleotide sequence ID" value="NC_021466.1"/>
</dbReference>
<keyword evidence="5 12" id="KW-0812">Transmembrane</keyword>
<evidence type="ECO:0000256" key="2">
    <source>
        <dbReference type="ARBA" id="ARBA00006810"/>
    </source>
</evidence>
<comment type="subcellular location">
    <subcellularLocation>
        <location evidence="1">Membrane</location>
        <topology evidence="1">Multi-pass membrane protein</topology>
    </subcellularLocation>
    <subcellularLocation>
        <location evidence="11">Mitochondrion inner membrane</location>
        <topology evidence="11">Multi-pass membrane protein</topology>
    </subcellularLocation>
</comment>
<protein>
    <recommendedName>
        <fullName evidence="11">ATP synthase subunit a</fullName>
    </recommendedName>
</protein>
<dbReference type="GO" id="GO:0005743">
    <property type="term" value="C:mitochondrial inner membrane"/>
    <property type="evidence" value="ECO:0007669"/>
    <property type="project" value="UniProtKB-SubCell"/>
</dbReference>
<feature type="transmembrane region" description="Helical" evidence="12">
    <location>
        <begin position="54"/>
        <end position="77"/>
    </location>
</feature>
<dbReference type="SUPFAM" id="SSF81336">
    <property type="entry name" value="F1F0 ATP synthase subunit A"/>
    <property type="match status" value="1"/>
</dbReference>
<organism evidence="13">
    <name type="scientific">Halocynthia spinosa</name>
    <name type="common">Spiny ascidian</name>
    <dbReference type="NCBI Taxonomy" id="569430"/>
    <lineage>
        <taxon>Eukaryota</taxon>
        <taxon>Metazoa</taxon>
        <taxon>Chordata</taxon>
        <taxon>Tunicata</taxon>
        <taxon>Ascidiacea</taxon>
        <taxon>Stolidobranchia</taxon>
        <taxon>Pyuridae</taxon>
        <taxon>Halocynthia</taxon>
    </lineage>
</organism>
<dbReference type="InterPro" id="IPR045083">
    <property type="entry name" value="ATP_synth_F0_asu_bact/mt"/>
</dbReference>
<feature type="transmembrane region" description="Helical" evidence="12">
    <location>
        <begin position="12"/>
        <end position="34"/>
    </location>
</feature>
<comment type="similarity">
    <text evidence="2">Belongs to the ATPase A chain family.</text>
</comment>
<keyword evidence="3" id="KW-0813">Transport</keyword>
<feature type="transmembrane region" description="Helical" evidence="12">
    <location>
        <begin position="180"/>
        <end position="207"/>
    </location>
</feature>
<dbReference type="Pfam" id="PF00119">
    <property type="entry name" value="ATP-synt_A"/>
    <property type="match status" value="1"/>
</dbReference>
<keyword evidence="13" id="KW-0496">Mitochondrion</keyword>
<keyword evidence="4" id="KW-0138">CF(0)</keyword>
<sequence>MFGVFEVGLIGGFPMGVFFFVVVCYLVGSSGLGYRSLLGSLFFLLGKHLSMGRIYPGVGLLAVLLITLVFFNLIGLVPMGLSVTSLPSMTLSFGLGFWLAGYVYCFFKNVQGCLGHFLPVGSPMVLGVFLVWIEIISWLCRPLALGVRLMANITAGHVLLLLVGSGCFGLGLVGQVLCVVLMLLVFLEIGVAFIQGYVYCLLLSLYMDEGLG</sequence>
<keyword evidence="8" id="KW-0406">Ion transport</keyword>